<evidence type="ECO:0000313" key="10">
    <source>
        <dbReference type="Proteomes" id="UP001162802"/>
    </source>
</evidence>
<keyword evidence="10" id="KW-1185">Reference proteome</keyword>
<feature type="domain" description="HTH araC/xylS-type" evidence="8">
    <location>
        <begin position="107"/>
        <end position="181"/>
    </location>
</feature>
<proteinExistence type="predicted"/>
<dbReference type="SUPFAM" id="SSF53155">
    <property type="entry name" value="Methylated DNA-protein cysteine methyltransferase domain"/>
    <property type="match status" value="1"/>
</dbReference>
<keyword evidence="6" id="KW-0234">DNA repair</keyword>
<dbReference type="PROSITE" id="PS00374">
    <property type="entry name" value="MGMT"/>
    <property type="match status" value="1"/>
</dbReference>
<accession>A0ABT0AGF8</accession>
<organism evidence="9 10">
    <name type="scientific">Novosphingobium mangrovi</name>
    <name type="common">ex Hu et al. 2023</name>
    <dbReference type="NCBI Taxonomy" id="2930094"/>
    <lineage>
        <taxon>Bacteria</taxon>
        <taxon>Pseudomonadati</taxon>
        <taxon>Pseudomonadota</taxon>
        <taxon>Alphaproteobacteria</taxon>
        <taxon>Sphingomonadales</taxon>
        <taxon>Sphingomonadaceae</taxon>
        <taxon>Novosphingobium</taxon>
    </lineage>
</organism>
<evidence type="ECO:0000256" key="5">
    <source>
        <dbReference type="ARBA" id="ARBA00023159"/>
    </source>
</evidence>
<dbReference type="NCBIfam" id="TIGR00589">
    <property type="entry name" value="ogt"/>
    <property type="match status" value="1"/>
</dbReference>
<evidence type="ECO:0000256" key="2">
    <source>
        <dbReference type="ARBA" id="ARBA00022603"/>
    </source>
</evidence>
<protein>
    <submittedName>
        <fullName evidence="9">Trifunctional transcriptional activator/DNA repair protein Ada/methylated-DNA--[protein]-cysteine S-methyltransferase</fullName>
    </submittedName>
</protein>
<evidence type="ECO:0000313" key="9">
    <source>
        <dbReference type="EMBL" id="MCJ1962283.1"/>
    </source>
</evidence>
<reference evidence="9" key="1">
    <citation type="submission" date="2022-03" db="EMBL/GenBank/DDBJ databases">
        <title>Identification of a novel bacterium isolated from mangrove sediments.</title>
        <authorList>
            <person name="Pan X."/>
        </authorList>
    </citation>
    <scope>NUCLEOTIDE SEQUENCE</scope>
    <source>
        <strain evidence="9">B2637</strain>
    </source>
</reference>
<evidence type="ECO:0000256" key="1">
    <source>
        <dbReference type="ARBA" id="ARBA00001286"/>
    </source>
</evidence>
<sequence length="362" mass="39399">MLFDLPDDAALYAALLARDARFDGQAYVCVSTTGVFCRLTCPARKPRPENCIFRPTIGECIEAGFRPCKRCHPLEAAAKAEPVIETLLAALDRQPVRRWSEGDIVAMGLDASTVRRAFKRHFGMTFLEMARQRRVREGFTTLAEGGNVVEAQLEASFESPSAFRAAFARLLGCVPGELVHGDGLLRASWIPTPLGDMIAVASAHHLHLLEFVDRKGLPAELKKLQAGTNARIGIGALAPIEQASHELSAYFAAESGTFETPIAMAGTPFTRQVWEALRTIPPGETRSYGELARQLGRPSAVRAVARANGANQIALMIPCHRVIGADGSLTGYAGGLWRKQRLIEIERSLREKRAATSRNEAA</sequence>
<dbReference type="Proteomes" id="UP001162802">
    <property type="component" value="Unassembled WGS sequence"/>
</dbReference>
<evidence type="ECO:0000256" key="3">
    <source>
        <dbReference type="ARBA" id="ARBA00022679"/>
    </source>
</evidence>
<comment type="catalytic activity">
    <reaction evidence="1">
        <text>a 4-O-methyl-thymidine in DNA + L-cysteinyl-[protein] = a thymidine in DNA + S-methyl-L-cysteinyl-[protein]</text>
        <dbReference type="Rhea" id="RHEA:53428"/>
        <dbReference type="Rhea" id="RHEA-COMP:10131"/>
        <dbReference type="Rhea" id="RHEA-COMP:10132"/>
        <dbReference type="Rhea" id="RHEA-COMP:13555"/>
        <dbReference type="Rhea" id="RHEA-COMP:13556"/>
        <dbReference type="ChEBI" id="CHEBI:29950"/>
        <dbReference type="ChEBI" id="CHEBI:82612"/>
        <dbReference type="ChEBI" id="CHEBI:137386"/>
        <dbReference type="ChEBI" id="CHEBI:137387"/>
        <dbReference type="EC" id="2.1.1.63"/>
    </reaction>
</comment>
<dbReference type="CDD" id="cd06445">
    <property type="entry name" value="ATase"/>
    <property type="match status" value="1"/>
</dbReference>
<dbReference type="InterPro" id="IPR014048">
    <property type="entry name" value="MethylDNA_cys_MeTrfase_DNA-bd"/>
</dbReference>
<evidence type="ECO:0000256" key="4">
    <source>
        <dbReference type="ARBA" id="ARBA00022763"/>
    </source>
</evidence>
<keyword evidence="2" id="KW-0489">Methyltransferase</keyword>
<evidence type="ECO:0000256" key="6">
    <source>
        <dbReference type="ARBA" id="ARBA00023204"/>
    </source>
</evidence>
<dbReference type="Pfam" id="PF12833">
    <property type="entry name" value="HTH_18"/>
    <property type="match status" value="1"/>
</dbReference>
<dbReference type="PANTHER" id="PTHR10815:SF5">
    <property type="entry name" value="METHYLATED-DNA--PROTEIN-CYSTEINE METHYLTRANSFERASE"/>
    <property type="match status" value="1"/>
</dbReference>
<dbReference type="Pfam" id="PF02805">
    <property type="entry name" value="Ada_Zn_binding"/>
    <property type="match status" value="1"/>
</dbReference>
<dbReference type="PROSITE" id="PS01124">
    <property type="entry name" value="HTH_ARAC_FAMILY_2"/>
    <property type="match status" value="1"/>
</dbReference>
<dbReference type="SUPFAM" id="SSF46767">
    <property type="entry name" value="Methylated DNA-protein cysteine methyltransferase, C-terminal domain"/>
    <property type="match status" value="1"/>
</dbReference>
<comment type="catalytic activity">
    <reaction evidence="7">
        <text>a 6-O-methyl-2'-deoxyguanosine in DNA + L-cysteinyl-[protein] = S-methyl-L-cysteinyl-[protein] + a 2'-deoxyguanosine in DNA</text>
        <dbReference type="Rhea" id="RHEA:24000"/>
        <dbReference type="Rhea" id="RHEA-COMP:10131"/>
        <dbReference type="Rhea" id="RHEA-COMP:10132"/>
        <dbReference type="Rhea" id="RHEA-COMP:11367"/>
        <dbReference type="Rhea" id="RHEA-COMP:11368"/>
        <dbReference type="ChEBI" id="CHEBI:29950"/>
        <dbReference type="ChEBI" id="CHEBI:82612"/>
        <dbReference type="ChEBI" id="CHEBI:85445"/>
        <dbReference type="ChEBI" id="CHEBI:85448"/>
        <dbReference type="EC" id="2.1.1.63"/>
    </reaction>
</comment>
<dbReference type="Gene3D" id="3.40.10.10">
    <property type="entry name" value="DNA Methylphosphotriester Repair Domain"/>
    <property type="match status" value="1"/>
</dbReference>
<dbReference type="Pfam" id="PF01035">
    <property type="entry name" value="DNA_binding_1"/>
    <property type="match status" value="1"/>
</dbReference>
<dbReference type="Gene3D" id="3.30.160.70">
    <property type="entry name" value="Methylated DNA-protein cysteine methyltransferase domain"/>
    <property type="match status" value="1"/>
</dbReference>
<comment type="caution">
    <text evidence="9">The sequence shown here is derived from an EMBL/GenBank/DDBJ whole genome shotgun (WGS) entry which is preliminary data.</text>
</comment>
<dbReference type="InterPro" id="IPR004026">
    <property type="entry name" value="Ada_DNA_repair_Zn-bd"/>
</dbReference>
<dbReference type="InterPro" id="IPR036217">
    <property type="entry name" value="MethylDNA_cys_MeTrfase_DNAb"/>
</dbReference>
<dbReference type="InterPro" id="IPR036631">
    <property type="entry name" value="MGMT_N_sf"/>
</dbReference>
<dbReference type="EMBL" id="JALHAT010000036">
    <property type="protein sequence ID" value="MCJ1962283.1"/>
    <property type="molecule type" value="Genomic_DNA"/>
</dbReference>
<keyword evidence="3" id="KW-0808">Transferase</keyword>
<dbReference type="InterPro" id="IPR016221">
    <property type="entry name" value="Bifunct_regulatory_prot_Ada"/>
</dbReference>
<gene>
    <name evidence="9" type="ORF">MTR65_16445</name>
</gene>
<dbReference type="Gene3D" id="1.10.10.10">
    <property type="entry name" value="Winged helix-like DNA-binding domain superfamily/Winged helix DNA-binding domain"/>
    <property type="match status" value="1"/>
</dbReference>
<name>A0ABT0AGF8_9SPHN</name>
<evidence type="ECO:0000259" key="8">
    <source>
        <dbReference type="PROSITE" id="PS01124"/>
    </source>
</evidence>
<keyword evidence="5" id="KW-0010">Activator</keyword>
<dbReference type="InterPro" id="IPR018060">
    <property type="entry name" value="HTH_AraC"/>
</dbReference>
<dbReference type="Gene3D" id="1.10.10.60">
    <property type="entry name" value="Homeodomain-like"/>
    <property type="match status" value="1"/>
</dbReference>
<dbReference type="PIRSF" id="PIRSF000409">
    <property type="entry name" value="Ada"/>
    <property type="match status" value="1"/>
</dbReference>
<dbReference type="RefSeq" id="WP_243802130.1">
    <property type="nucleotide sequence ID" value="NZ_JALHAT010000036.1"/>
</dbReference>
<keyword evidence="4" id="KW-0227">DNA damage</keyword>
<dbReference type="SUPFAM" id="SSF57884">
    <property type="entry name" value="Ada DNA repair protein, N-terminal domain (N-Ada 10)"/>
    <property type="match status" value="1"/>
</dbReference>
<evidence type="ECO:0000256" key="7">
    <source>
        <dbReference type="ARBA" id="ARBA00049348"/>
    </source>
</evidence>
<dbReference type="SMART" id="SM00342">
    <property type="entry name" value="HTH_ARAC"/>
    <property type="match status" value="1"/>
</dbReference>
<dbReference type="InterPro" id="IPR035451">
    <property type="entry name" value="Ada-like_dom_sf"/>
</dbReference>
<dbReference type="PANTHER" id="PTHR10815">
    <property type="entry name" value="METHYLATED-DNA--PROTEIN-CYSTEINE METHYLTRANSFERASE"/>
    <property type="match status" value="1"/>
</dbReference>
<dbReference type="InterPro" id="IPR036388">
    <property type="entry name" value="WH-like_DNA-bd_sf"/>
</dbReference>
<dbReference type="InterPro" id="IPR001497">
    <property type="entry name" value="MethylDNA_cys_MeTrfase_AS"/>
</dbReference>